<dbReference type="AlphaFoldDB" id="A0AAE1TUA4"/>
<dbReference type="PROSITE" id="PS50001">
    <property type="entry name" value="SH2"/>
    <property type="match status" value="1"/>
</dbReference>
<comment type="caution">
    <text evidence="5">The sequence shown here is derived from an EMBL/GenBank/DDBJ whole genome shotgun (WGS) entry which is preliminary data.</text>
</comment>
<dbReference type="PANTHER" id="PTHR15127:SF32">
    <property type="entry name" value="HEAVYWEIGHT, ISOFORM A"/>
    <property type="match status" value="1"/>
</dbReference>
<dbReference type="SMART" id="SM00252">
    <property type="entry name" value="SH2"/>
    <property type="match status" value="1"/>
</dbReference>
<feature type="region of interest" description="Disordered" evidence="3">
    <location>
        <begin position="451"/>
        <end position="490"/>
    </location>
</feature>
<feature type="compositionally biased region" description="Low complexity" evidence="3">
    <location>
        <begin position="602"/>
        <end position="616"/>
    </location>
</feature>
<sequence>MGNSDVEPSGAIRRHTYSHPEYFGFPSTWPGTPQLVVVASHDSIMTRQIVAASLCVFTELPYRPIAGLSLGAQYAMAQRSRRQIYETAFDSKVEKKSEETPDLIDRIANHPILQLLHLRRRSRHSNNNNNNSNNNNGVFRTRSVGGATATVVPSTSSDPKFQVGVYTPKGRRGDRGRGRGVAVRPARSASTHHLTERPSRPVALSKSDDEILNRGSDSLEEEEEAYGEGRGAKELAEDLRTLHLTHCPIPPQPRHKHHYQEERKGGKKRRSKVGAEESEVSRSQALPRAPPRILELRSPPGTAPLPIKFSKRTPGAETSPSSWFAPPRQKDLTLPVKRSVSREGMGLGLARGAPPCHSRASLDVSMEVLLDPSSQRDLKAGPGGGGGSMESVVTGSTVSSLESLRSSTSDASKTSYRSSSDSSLTRPALNLSAPHRSIIQSAKFQILSPISDKSQEPSSDQGCCPSPAGPPEVASGNLAPPRSQHRTPTQPRDIREDFRNFHHVLPGPPRPDSVQGSDSGISIEYARISSRRPDPPYADLPFDMPKLRRRLAAAAVKTSLSSSTSSISSSGPSDPPRLQPSLLHPTLNPIVSRLQVCEAVSGTSSSNSSDWDTRSSADSSDDQGTPRLSRDIRIKSGLALDLGCAAMAVKGEKVDTKLPLAKQGWYHGAVSRTEAEATLRSYTEGSYLVRSLLHQSRHEYSLALKSARGFMHLRIQFDHKSGHYQLGRGTKLFPSVPHMVHHHSIFRLPIKGAEHMVLLHPVMHDTL</sequence>
<feature type="compositionally biased region" description="Low complexity" evidence="3">
    <location>
        <begin position="559"/>
        <end position="572"/>
    </location>
</feature>
<dbReference type="PANTHER" id="PTHR15127">
    <property type="entry name" value="HEAVYWEIGHT, ISOFORM A"/>
    <property type="match status" value="1"/>
</dbReference>
<dbReference type="InterPro" id="IPR000980">
    <property type="entry name" value="SH2"/>
</dbReference>
<name>A0AAE1TUA4_9EUCA</name>
<feature type="region of interest" description="Disordered" evidence="3">
    <location>
        <begin position="602"/>
        <end position="630"/>
    </location>
</feature>
<feature type="region of interest" description="Disordered" evidence="3">
    <location>
        <begin position="120"/>
        <end position="231"/>
    </location>
</feature>
<dbReference type="GO" id="GO:0001784">
    <property type="term" value="F:phosphotyrosine residue binding"/>
    <property type="evidence" value="ECO:0007669"/>
    <property type="project" value="TreeGrafter"/>
</dbReference>
<evidence type="ECO:0000256" key="1">
    <source>
        <dbReference type="ARBA" id="ARBA00022999"/>
    </source>
</evidence>
<dbReference type="SUPFAM" id="SSF55550">
    <property type="entry name" value="SH2 domain"/>
    <property type="match status" value="1"/>
</dbReference>
<evidence type="ECO:0000313" key="5">
    <source>
        <dbReference type="EMBL" id="KAK4295504.1"/>
    </source>
</evidence>
<keyword evidence="1 2" id="KW-0727">SH2 domain</keyword>
<dbReference type="InterPro" id="IPR051846">
    <property type="entry name" value="SH2_domain_adapters"/>
</dbReference>
<accession>A0AAE1TUA4</accession>
<feature type="region of interest" description="Disordered" evidence="3">
    <location>
        <begin position="374"/>
        <end position="427"/>
    </location>
</feature>
<feature type="domain" description="SH2" evidence="4">
    <location>
        <begin position="665"/>
        <end position="762"/>
    </location>
</feature>
<dbReference type="InterPro" id="IPR036860">
    <property type="entry name" value="SH2_dom_sf"/>
</dbReference>
<dbReference type="Proteomes" id="UP001292094">
    <property type="component" value="Unassembled WGS sequence"/>
</dbReference>
<dbReference type="Gene3D" id="3.30.505.10">
    <property type="entry name" value="SH2 domain"/>
    <property type="match status" value="1"/>
</dbReference>
<evidence type="ECO:0000256" key="2">
    <source>
        <dbReference type="PROSITE-ProRule" id="PRU00191"/>
    </source>
</evidence>
<evidence type="ECO:0000256" key="3">
    <source>
        <dbReference type="SAM" id="MobiDB-lite"/>
    </source>
</evidence>
<dbReference type="EMBL" id="JAWZYT010004066">
    <property type="protein sequence ID" value="KAK4295504.1"/>
    <property type="molecule type" value="Genomic_DNA"/>
</dbReference>
<gene>
    <name evidence="5" type="ORF">Pmani_031942</name>
</gene>
<feature type="region of interest" description="Disordered" evidence="3">
    <location>
        <begin position="246"/>
        <end position="330"/>
    </location>
</feature>
<keyword evidence="6" id="KW-1185">Reference proteome</keyword>
<protein>
    <recommendedName>
        <fullName evidence="4">SH2 domain-containing protein</fullName>
    </recommendedName>
</protein>
<evidence type="ECO:0000259" key="4">
    <source>
        <dbReference type="PROSITE" id="PS50001"/>
    </source>
</evidence>
<feature type="compositionally biased region" description="Low complexity" evidence="3">
    <location>
        <begin position="389"/>
        <end position="426"/>
    </location>
</feature>
<reference evidence="5" key="1">
    <citation type="submission" date="2023-11" db="EMBL/GenBank/DDBJ databases">
        <title>Genome assemblies of two species of porcelain crab, Petrolisthes cinctipes and Petrolisthes manimaculis (Anomura: Porcellanidae).</title>
        <authorList>
            <person name="Angst P."/>
        </authorList>
    </citation>
    <scope>NUCLEOTIDE SEQUENCE</scope>
    <source>
        <strain evidence="5">PB745_02</strain>
        <tissue evidence="5">Gill</tissue>
    </source>
</reference>
<feature type="region of interest" description="Disordered" evidence="3">
    <location>
        <begin position="559"/>
        <end position="584"/>
    </location>
</feature>
<feature type="compositionally biased region" description="Low complexity" evidence="3">
    <location>
        <begin position="125"/>
        <end position="136"/>
    </location>
</feature>
<evidence type="ECO:0000313" key="6">
    <source>
        <dbReference type="Proteomes" id="UP001292094"/>
    </source>
</evidence>
<proteinExistence type="predicted"/>
<organism evidence="5 6">
    <name type="scientific">Petrolisthes manimaculis</name>
    <dbReference type="NCBI Taxonomy" id="1843537"/>
    <lineage>
        <taxon>Eukaryota</taxon>
        <taxon>Metazoa</taxon>
        <taxon>Ecdysozoa</taxon>
        <taxon>Arthropoda</taxon>
        <taxon>Crustacea</taxon>
        <taxon>Multicrustacea</taxon>
        <taxon>Malacostraca</taxon>
        <taxon>Eumalacostraca</taxon>
        <taxon>Eucarida</taxon>
        <taxon>Decapoda</taxon>
        <taxon>Pleocyemata</taxon>
        <taxon>Anomura</taxon>
        <taxon>Galatheoidea</taxon>
        <taxon>Porcellanidae</taxon>
        <taxon>Petrolisthes</taxon>
    </lineage>
</organism>
<dbReference type="Pfam" id="PF00017">
    <property type="entry name" value="SH2"/>
    <property type="match status" value="1"/>
</dbReference>